<evidence type="ECO:0000313" key="1">
    <source>
        <dbReference type="EMBL" id="SMF69038.1"/>
    </source>
</evidence>
<proteinExistence type="predicted"/>
<protein>
    <submittedName>
        <fullName evidence="1">Uncharacterized protein</fullName>
    </submittedName>
</protein>
<evidence type="ECO:0000313" key="2">
    <source>
        <dbReference type="Proteomes" id="UP000192907"/>
    </source>
</evidence>
<dbReference type="RefSeq" id="WP_132323959.1">
    <property type="nucleotide sequence ID" value="NZ_FWZT01000024.1"/>
</dbReference>
<gene>
    <name evidence="1" type="ORF">SAMN06296036_12494</name>
</gene>
<reference evidence="2" key="1">
    <citation type="submission" date="2017-04" db="EMBL/GenBank/DDBJ databases">
        <authorList>
            <person name="Varghese N."/>
            <person name="Submissions S."/>
        </authorList>
    </citation>
    <scope>NUCLEOTIDE SEQUENCE [LARGE SCALE GENOMIC DNA]</scope>
    <source>
        <strain evidence="2">RKEM611</strain>
    </source>
</reference>
<name>A0A1Y6CKM9_9BACT</name>
<keyword evidence="2" id="KW-1185">Reference proteome</keyword>
<accession>A0A1Y6CKM9</accession>
<sequence>MAMLFSQTAFGSSYFAQKSFGPIYFAKNTSGPEKKLYNHCKTKERLTKRESIERTEWAARCGYISSREADMFIDEGHYPTFLNEQFIDSDDFLAPVVNAKLIRVGGFNGFNGFNGFGGAETISYTVCNLVPEDYEPRGACPVNLR</sequence>
<dbReference type="AlphaFoldDB" id="A0A1Y6CKM9"/>
<dbReference type="Proteomes" id="UP000192907">
    <property type="component" value="Unassembled WGS sequence"/>
</dbReference>
<dbReference type="EMBL" id="FWZT01000024">
    <property type="protein sequence ID" value="SMF69038.1"/>
    <property type="molecule type" value="Genomic_DNA"/>
</dbReference>
<organism evidence="1 2">
    <name type="scientific">Pseudobacteriovorax antillogorgiicola</name>
    <dbReference type="NCBI Taxonomy" id="1513793"/>
    <lineage>
        <taxon>Bacteria</taxon>
        <taxon>Pseudomonadati</taxon>
        <taxon>Bdellovibrionota</taxon>
        <taxon>Oligoflexia</taxon>
        <taxon>Oligoflexales</taxon>
        <taxon>Pseudobacteriovoracaceae</taxon>
        <taxon>Pseudobacteriovorax</taxon>
    </lineage>
</organism>
<dbReference type="STRING" id="1513793.SAMN06296036_12494"/>